<protein>
    <submittedName>
        <fullName evidence="1">Uncharacterized protein</fullName>
    </submittedName>
</protein>
<gene>
    <name evidence="1" type="ORF">Fot_56968</name>
</gene>
<comment type="caution">
    <text evidence="1">The sequence shown here is derived from an EMBL/GenBank/DDBJ whole genome shotgun (WGS) entry which is preliminary data.</text>
</comment>
<accession>A0ABD1NXF1</accession>
<proteinExistence type="predicted"/>
<dbReference type="AlphaFoldDB" id="A0ABD1NXF1"/>
<organism evidence="1 2">
    <name type="scientific">Forsythia ovata</name>
    <dbReference type="NCBI Taxonomy" id="205694"/>
    <lineage>
        <taxon>Eukaryota</taxon>
        <taxon>Viridiplantae</taxon>
        <taxon>Streptophyta</taxon>
        <taxon>Embryophyta</taxon>
        <taxon>Tracheophyta</taxon>
        <taxon>Spermatophyta</taxon>
        <taxon>Magnoliopsida</taxon>
        <taxon>eudicotyledons</taxon>
        <taxon>Gunneridae</taxon>
        <taxon>Pentapetalae</taxon>
        <taxon>asterids</taxon>
        <taxon>lamiids</taxon>
        <taxon>Lamiales</taxon>
        <taxon>Oleaceae</taxon>
        <taxon>Forsythieae</taxon>
        <taxon>Forsythia</taxon>
    </lineage>
</organism>
<dbReference type="EMBL" id="JBFOLJ010000072">
    <property type="protein sequence ID" value="KAL2456300.1"/>
    <property type="molecule type" value="Genomic_DNA"/>
</dbReference>
<evidence type="ECO:0000313" key="2">
    <source>
        <dbReference type="Proteomes" id="UP001604277"/>
    </source>
</evidence>
<dbReference type="Proteomes" id="UP001604277">
    <property type="component" value="Unassembled WGS sequence"/>
</dbReference>
<sequence>MGACQMVLMRRVRELHSGVYAQGSSESISGKFQQSSSGYGILHGGLDSMSGQSQQSSNGFYGGQYGIPQQKSEGHYAGNTGIYQQGIHNAGIGQSEQSSSVYLWGKIWNATAKFRRPLFWKRRNLRAERE</sequence>
<reference evidence="2" key="1">
    <citation type="submission" date="2024-07" db="EMBL/GenBank/DDBJ databases">
        <title>Two chromosome-level genome assemblies of Korean endemic species Abeliophyllum distichum and Forsythia ovata (Oleaceae).</title>
        <authorList>
            <person name="Jang H."/>
        </authorList>
    </citation>
    <scope>NUCLEOTIDE SEQUENCE [LARGE SCALE GENOMIC DNA]</scope>
</reference>
<name>A0ABD1NXF1_9LAMI</name>
<evidence type="ECO:0000313" key="1">
    <source>
        <dbReference type="EMBL" id="KAL2456300.1"/>
    </source>
</evidence>
<keyword evidence="2" id="KW-1185">Reference proteome</keyword>